<protein>
    <recommendedName>
        <fullName evidence="3">F-box domain-containing protein</fullName>
    </recommendedName>
</protein>
<organism evidence="1 2">
    <name type="scientific">Rhizophagus irregularis (strain DAOM 181602 / DAOM 197198 / MUCL 43194)</name>
    <name type="common">Arbuscular mycorrhizal fungus</name>
    <name type="synonym">Glomus intraradices</name>
    <dbReference type="NCBI Taxonomy" id="747089"/>
    <lineage>
        <taxon>Eukaryota</taxon>
        <taxon>Fungi</taxon>
        <taxon>Fungi incertae sedis</taxon>
        <taxon>Mucoromycota</taxon>
        <taxon>Glomeromycotina</taxon>
        <taxon>Glomeromycetes</taxon>
        <taxon>Glomerales</taxon>
        <taxon>Glomeraceae</taxon>
        <taxon>Rhizophagus</taxon>
    </lineage>
</organism>
<reference evidence="1 2" key="1">
    <citation type="journal article" date="2013" name="Proc. Natl. Acad. Sci. U.S.A.">
        <title>Genome of an arbuscular mycorrhizal fungus provides insight into the oldest plant symbiosis.</title>
        <authorList>
            <person name="Tisserant E."/>
            <person name="Malbreil M."/>
            <person name="Kuo A."/>
            <person name="Kohler A."/>
            <person name="Symeonidi A."/>
            <person name="Balestrini R."/>
            <person name="Charron P."/>
            <person name="Duensing N."/>
            <person name="Frei Dit Frey N."/>
            <person name="Gianinazzi-Pearson V."/>
            <person name="Gilbert L.B."/>
            <person name="Handa Y."/>
            <person name="Herr J.R."/>
            <person name="Hijri M."/>
            <person name="Koul R."/>
            <person name="Kawaguchi M."/>
            <person name="Krajinski F."/>
            <person name="Lammers P.J."/>
            <person name="Masclaux F.G."/>
            <person name="Murat C."/>
            <person name="Morin E."/>
            <person name="Ndikumana S."/>
            <person name="Pagni M."/>
            <person name="Petitpierre D."/>
            <person name="Requena N."/>
            <person name="Rosikiewicz P."/>
            <person name="Riley R."/>
            <person name="Saito K."/>
            <person name="San Clemente H."/>
            <person name="Shapiro H."/>
            <person name="van Tuinen D."/>
            <person name="Becard G."/>
            <person name="Bonfante P."/>
            <person name="Paszkowski U."/>
            <person name="Shachar-Hill Y.Y."/>
            <person name="Tuskan G.A."/>
            <person name="Young P.W."/>
            <person name="Sanders I.R."/>
            <person name="Henrissat B."/>
            <person name="Rensing S.A."/>
            <person name="Grigoriev I.V."/>
            <person name="Corradi N."/>
            <person name="Roux C."/>
            <person name="Martin F."/>
        </authorList>
    </citation>
    <scope>NUCLEOTIDE SEQUENCE [LARGE SCALE GENOMIC DNA]</scope>
    <source>
        <strain evidence="1 2">DAOM 197198</strain>
    </source>
</reference>
<accession>A0A2H5TZ32</accession>
<evidence type="ECO:0000313" key="1">
    <source>
        <dbReference type="EMBL" id="POG67161.1"/>
    </source>
</evidence>
<reference evidence="1 2" key="2">
    <citation type="journal article" date="2018" name="New Phytol.">
        <title>High intraspecific genome diversity in the model arbuscular mycorrhizal symbiont Rhizophagus irregularis.</title>
        <authorList>
            <person name="Chen E.C.H."/>
            <person name="Morin E."/>
            <person name="Beaudet D."/>
            <person name="Noel J."/>
            <person name="Yildirir G."/>
            <person name="Ndikumana S."/>
            <person name="Charron P."/>
            <person name="St-Onge C."/>
            <person name="Giorgi J."/>
            <person name="Kruger M."/>
            <person name="Marton T."/>
            <person name="Ropars J."/>
            <person name="Grigoriev I.V."/>
            <person name="Hainaut M."/>
            <person name="Henrissat B."/>
            <person name="Roux C."/>
            <person name="Martin F."/>
            <person name="Corradi N."/>
        </authorList>
    </citation>
    <scope>NUCLEOTIDE SEQUENCE [LARGE SCALE GENOMIC DNA]</scope>
    <source>
        <strain evidence="1 2">DAOM 197198</strain>
    </source>
</reference>
<gene>
    <name evidence="1" type="ORF">GLOIN_2v1879301</name>
</gene>
<dbReference type="VEuPathDB" id="FungiDB:RhiirFUN_010169"/>
<dbReference type="STRING" id="747089.A0A2H5TZ32"/>
<comment type="caution">
    <text evidence="1">The sequence shown here is derived from an EMBL/GenBank/DDBJ whole genome shotgun (WGS) entry which is preliminary data.</text>
</comment>
<evidence type="ECO:0008006" key="3">
    <source>
        <dbReference type="Google" id="ProtNLM"/>
    </source>
</evidence>
<dbReference type="Proteomes" id="UP000018888">
    <property type="component" value="Unassembled WGS sequence"/>
</dbReference>
<dbReference type="EMBL" id="AUPC02000176">
    <property type="protein sequence ID" value="POG67161.1"/>
    <property type="molecule type" value="Genomic_DNA"/>
</dbReference>
<sequence length="544" mass="64594">MTCSKLFSGDLPELVNEAIQYFHYDYKTLHSCILVNRLWCRIAIPLLWEDPFSMKFPKNYHFIEIYLHKLNDDYKIKLEEYLTQKDIFPSNTLFNYSNFIQRLNTSKVCSSVVKWVDTIGNSTKSNYFIQNIKLSLSQKSNFTKLIYKSLFLIFIENEVNLNSFEITLHYYREHKYFNEIFELILQKPNFIYNIKNFRLDFYVKNDNIIKILGCIHSNCNSISSLYFLFPSFNINYPIEKCLSQIINSQENLKKISFSCNYSLSYHLLLNPNFSNKLNTIIFHFIDFKNITVLGEVFNQLNVLESIHIIKCRSLDSNFIQQINNITKPFKLKTLFLKEILQVESLKFLIQKSGNYLENFGSIGNSQSLKEIFELAIRYCNKIKLLQLFAGINNRNDINLGLNLIENIKQNLNYLFIRSFHSENSSVILQNLGQILPFKLEYLYLQLIFDTNDLEMFLKNSQNSFINKLVIRNRVNKSSIVPYIKKYIMKEKRVKYLAILETLIGKDEDLFSQKDEVEEFKLYDIQVLNYYDLFIDINNYVKEIE</sequence>
<dbReference type="AlphaFoldDB" id="A0A2H5TZ32"/>
<keyword evidence="2" id="KW-1185">Reference proteome</keyword>
<name>A0A2H5TZ32_RHIID</name>
<evidence type="ECO:0000313" key="2">
    <source>
        <dbReference type="Proteomes" id="UP000018888"/>
    </source>
</evidence>
<proteinExistence type="predicted"/>